<dbReference type="Gene3D" id="3.20.20.70">
    <property type="entry name" value="Aldolase class I"/>
    <property type="match status" value="1"/>
</dbReference>
<evidence type="ECO:0008006" key="5">
    <source>
        <dbReference type="Google" id="ProtNLM"/>
    </source>
</evidence>
<comment type="caution">
    <text evidence="3">The sequence shown here is derived from an EMBL/GenBank/DDBJ whole genome shotgun (WGS) entry which is preliminary data.</text>
</comment>
<dbReference type="Proteomes" id="UP001350005">
    <property type="component" value="Unassembled WGS sequence"/>
</dbReference>
<dbReference type="SUPFAM" id="SSF51445">
    <property type="entry name" value="(Trans)glycosidases"/>
    <property type="match status" value="1"/>
</dbReference>
<dbReference type="InterPro" id="IPR018155">
    <property type="entry name" value="Hyaluronidase"/>
</dbReference>
<reference evidence="3 4" key="1">
    <citation type="submission" date="2024-01" db="EMBL/GenBank/DDBJ databases">
        <title>Whole genome of Chryseobacterium arthrosphaerae NNCa 2741.</title>
        <authorList>
            <person name="Boriskina E.V."/>
            <person name="Gordinskaya N.A."/>
            <person name="Kropotov V.S."/>
            <person name="Alekseeva A.E."/>
            <person name="Makhova M.A."/>
            <person name="Kryazhev D.V."/>
            <person name="Shkurkina I.S."/>
        </authorList>
    </citation>
    <scope>NUCLEOTIDE SEQUENCE [LARGE SCALE GENOMIC DNA]</scope>
    <source>
        <strain evidence="3 4">NNCa 2741</strain>
    </source>
</reference>
<comment type="similarity">
    <text evidence="1">Belongs to the glycosyl hydrolase 56 family.</text>
</comment>
<evidence type="ECO:0000256" key="1">
    <source>
        <dbReference type="ARBA" id="ARBA00008871"/>
    </source>
</evidence>
<evidence type="ECO:0000256" key="2">
    <source>
        <dbReference type="ARBA" id="ARBA00023157"/>
    </source>
</evidence>
<evidence type="ECO:0000313" key="4">
    <source>
        <dbReference type="Proteomes" id="UP001350005"/>
    </source>
</evidence>
<organism evidence="3 4">
    <name type="scientific">Chryseobacterium arthrosphaerae</name>
    <dbReference type="NCBI Taxonomy" id="651561"/>
    <lineage>
        <taxon>Bacteria</taxon>
        <taxon>Pseudomonadati</taxon>
        <taxon>Bacteroidota</taxon>
        <taxon>Flavobacteriia</taxon>
        <taxon>Flavobacteriales</taxon>
        <taxon>Weeksellaceae</taxon>
        <taxon>Chryseobacterium group</taxon>
        <taxon>Chryseobacterium</taxon>
    </lineage>
</organism>
<keyword evidence="4" id="KW-1185">Reference proteome</keyword>
<dbReference type="InterPro" id="IPR017853">
    <property type="entry name" value="GH"/>
</dbReference>
<dbReference type="InterPro" id="IPR013785">
    <property type="entry name" value="Aldolase_TIM"/>
</dbReference>
<gene>
    <name evidence="3" type="ORF">V2E39_20705</name>
</gene>
<sequence>MSKLFQHIFAFLLLVFMIQKIDAQIKNKQKLYFYFDAVDENLKTFTKTNKIEKVLFIDEHAVSTGQYLGLDADKLKQNIVSLYPNISDTGLCYIDIESPYIDHLINENENSPKFRESLDYFIKIIKTAKSIRPKVKWGFYGVPFTTYWDLEKDFFSKYQKLKPLLEISDAFFPSMYFFYSDEEPNGYMNDKFARKNIQELIKVGKQYNKPVYPFVMERYHPSNQKIGLKKIPEKEFLKYMNIILNESYKGKKVDGIIWWNADKYGYNHNLYKEEFRAKDINTFIQRNNESNIDLMKKILKFIK</sequence>
<evidence type="ECO:0000313" key="3">
    <source>
        <dbReference type="EMBL" id="MEE6129831.1"/>
    </source>
</evidence>
<dbReference type="RefSeq" id="WP_165602519.1">
    <property type="nucleotide sequence ID" value="NZ_JAKYXH010000002.1"/>
</dbReference>
<accession>A0ABU7R4U9</accession>
<name>A0ABU7R4U9_9FLAO</name>
<dbReference type="Pfam" id="PF01630">
    <property type="entry name" value="Glyco_hydro_56"/>
    <property type="match status" value="1"/>
</dbReference>
<protein>
    <recommendedName>
        <fullName evidence="5">Hyaluronidase</fullName>
    </recommendedName>
</protein>
<proteinExistence type="inferred from homology"/>
<dbReference type="EMBL" id="JAZGJU010000061">
    <property type="protein sequence ID" value="MEE6129831.1"/>
    <property type="molecule type" value="Genomic_DNA"/>
</dbReference>
<keyword evidence="2" id="KW-1015">Disulfide bond</keyword>